<gene>
    <name evidence="1" type="ORF">CHRIB12_LOCUS15497</name>
</gene>
<evidence type="ECO:0000313" key="1">
    <source>
        <dbReference type="EMBL" id="CAB5376812.1"/>
    </source>
</evidence>
<dbReference type="AlphaFoldDB" id="A0A915ZJ80"/>
<comment type="caution">
    <text evidence="1">The sequence shown here is derived from an EMBL/GenBank/DDBJ whole genome shotgun (WGS) entry which is preliminary data.</text>
</comment>
<organism evidence="1 2">
    <name type="scientific">Rhizophagus irregularis</name>
    <dbReference type="NCBI Taxonomy" id="588596"/>
    <lineage>
        <taxon>Eukaryota</taxon>
        <taxon>Fungi</taxon>
        <taxon>Fungi incertae sedis</taxon>
        <taxon>Mucoromycota</taxon>
        <taxon>Glomeromycotina</taxon>
        <taxon>Glomeromycetes</taxon>
        <taxon>Glomerales</taxon>
        <taxon>Glomeraceae</taxon>
        <taxon>Rhizophagus</taxon>
    </lineage>
</organism>
<name>A0A915ZJ80_9GLOM</name>
<dbReference type="Proteomes" id="UP000684084">
    <property type="component" value="Unassembled WGS sequence"/>
</dbReference>
<accession>A0A915ZJ80</accession>
<reference evidence="1" key="1">
    <citation type="submission" date="2020-05" db="EMBL/GenBank/DDBJ databases">
        <authorList>
            <person name="Rincon C."/>
            <person name="Sanders R I."/>
            <person name="Robbins C."/>
            <person name="Chaturvedi A."/>
        </authorList>
    </citation>
    <scope>NUCLEOTIDE SEQUENCE</scope>
    <source>
        <strain evidence="1">CHB12</strain>
    </source>
</reference>
<dbReference type="OrthoDB" id="2420713at2759"/>
<proteinExistence type="predicted"/>
<evidence type="ECO:0000313" key="2">
    <source>
        <dbReference type="Proteomes" id="UP000684084"/>
    </source>
</evidence>
<protein>
    <submittedName>
        <fullName evidence="1">Uncharacterized protein</fullName>
    </submittedName>
</protein>
<dbReference type="EMBL" id="CAGKOT010000036">
    <property type="protein sequence ID" value="CAB5376812.1"/>
    <property type="molecule type" value="Genomic_DNA"/>
</dbReference>
<sequence length="106" mass="12388">MLIVKDVWLISSAEEWESGDNEGMDNDDLLNINAISDVENDHEVLSNNDMIILSNNKQKPCPSLKSYIIFKYISYTSTQFDRIKRIEVIAKELFQVFFQQIFHVRS</sequence>